<dbReference type="Pfam" id="PF13007">
    <property type="entry name" value="LZ_Tnp_IS66"/>
    <property type="match status" value="1"/>
</dbReference>
<proteinExistence type="predicted"/>
<dbReference type="EMBL" id="MW390544">
    <property type="protein sequence ID" value="QRG44932.1"/>
    <property type="molecule type" value="Genomic_DNA"/>
</dbReference>
<dbReference type="InterPro" id="IPR024463">
    <property type="entry name" value="Transposase_TnpC_homeodom"/>
</dbReference>
<reference evidence="2" key="1">
    <citation type="journal article" date="2021" name="Sci. Rep.">
        <title>Antibiotic resistance plasmid composition and architecture in Escherichia coli isolates from meat.</title>
        <authorList>
            <person name="Darphorn T.S."/>
            <person name="Bel K."/>
            <person name="Koenders-van Sint Anneland B.B."/>
            <person name="Brul S."/>
            <person name="Ter Kuile B.H."/>
        </authorList>
    </citation>
    <scope>NUCLEOTIDE SEQUENCE</scope>
    <source>
        <strain evidence="2">ESBL3301</strain>
    </source>
</reference>
<name>A0A890DJY9_ECOLX</name>
<feature type="domain" description="Transposase TnpC homeodomain" evidence="1">
    <location>
        <begin position="21"/>
        <end position="43"/>
    </location>
</feature>
<geneLocation type="plasmid" evidence="2">
    <name>pESBL3301-IncF</name>
</geneLocation>
<evidence type="ECO:0000313" key="2">
    <source>
        <dbReference type="EMBL" id="QRG44932.1"/>
    </source>
</evidence>
<evidence type="ECO:0000259" key="1">
    <source>
        <dbReference type="Pfam" id="PF13007"/>
    </source>
</evidence>
<sequence length="47" mass="5476">MDEYNRLLSSQVATYASETNRLKSLVAKLQRMQFGKSSEKLRAKIER</sequence>
<accession>A0A890DJY9</accession>
<protein>
    <submittedName>
        <fullName evidence="2">Mobile element protein</fullName>
    </submittedName>
</protein>
<organism evidence="2">
    <name type="scientific">Escherichia coli</name>
    <dbReference type="NCBI Taxonomy" id="562"/>
    <lineage>
        <taxon>Bacteria</taxon>
        <taxon>Pseudomonadati</taxon>
        <taxon>Pseudomonadota</taxon>
        <taxon>Gammaproteobacteria</taxon>
        <taxon>Enterobacterales</taxon>
        <taxon>Enterobacteriaceae</taxon>
        <taxon>Escherichia</taxon>
    </lineage>
</organism>
<dbReference type="AlphaFoldDB" id="A0A890DJY9"/>
<keyword evidence="2" id="KW-0614">Plasmid</keyword>